<dbReference type="Proteomes" id="UP001595892">
    <property type="component" value="Unassembled WGS sequence"/>
</dbReference>
<dbReference type="NCBIfam" id="TIGR03759">
    <property type="entry name" value="conj_TIGR03759"/>
    <property type="match status" value="1"/>
</dbReference>
<feature type="compositionally biased region" description="Basic and acidic residues" evidence="1">
    <location>
        <begin position="37"/>
        <end position="51"/>
    </location>
</feature>
<sequence>MKHATVALSLLAALALSAPQSLLAQQSQAAATNVAPSRERPAPIARSDEDQARDWGLRPEEWVRYRELMQGPLGLSSPNLDPLTALGIEARSDEERRRFADLQVQIEARRVEKLLAYQRAYDAAWQRLAPGMQRVNLPGAGAAPPGMTQADERIAVFIKDACSGCDETVQRLQAEGASFDIYVVGSRGDDARIREWARRTRIDPAKVRSGHITLNHDGGRWLSLGVQGDLPAVVGQVGGQWQRQQ</sequence>
<evidence type="ECO:0000313" key="4">
    <source>
        <dbReference type="Proteomes" id="UP001595892"/>
    </source>
</evidence>
<reference evidence="4" key="1">
    <citation type="journal article" date="2019" name="Int. J. Syst. Evol. Microbiol.">
        <title>The Global Catalogue of Microorganisms (GCM) 10K type strain sequencing project: providing services to taxonomists for standard genome sequencing and annotation.</title>
        <authorList>
            <consortium name="The Broad Institute Genomics Platform"/>
            <consortium name="The Broad Institute Genome Sequencing Center for Infectious Disease"/>
            <person name="Wu L."/>
            <person name="Ma J."/>
        </authorList>
    </citation>
    <scope>NUCLEOTIDE SEQUENCE [LARGE SCALE GENOMIC DNA]</scope>
    <source>
        <strain evidence="4">CGMCC 1.13574</strain>
    </source>
</reference>
<feature type="signal peptide" evidence="2">
    <location>
        <begin position="1"/>
        <end position="24"/>
    </location>
</feature>
<evidence type="ECO:0000256" key="1">
    <source>
        <dbReference type="SAM" id="MobiDB-lite"/>
    </source>
</evidence>
<dbReference type="EMBL" id="JBHSGG010000043">
    <property type="protein sequence ID" value="MFC4729478.1"/>
    <property type="molecule type" value="Genomic_DNA"/>
</dbReference>
<evidence type="ECO:0000256" key="2">
    <source>
        <dbReference type="SAM" id="SignalP"/>
    </source>
</evidence>
<protein>
    <submittedName>
        <fullName evidence="3">TIGR03759 family integrating conjugative element protein</fullName>
    </submittedName>
</protein>
<dbReference type="InterPro" id="IPR022293">
    <property type="entry name" value="Integrating-conj_element"/>
</dbReference>
<proteinExistence type="predicted"/>
<comment type="caution">
    <text evidence="3">The sequence shown here is derived from an EMBL/GenBank/DDBJ whole genome shotgun (WGS) entry which is preliminary data.</text>
</comment>
<feature type="region of interest" description="Disordered" evidence="1">
    <location>
        <begin position="31"/>
        <end position="51"/>
    </location>
</feature>
<feature type="chain" id="PRO_5046634994" evidence="2">
    <location>
        <begin position="25"/>
        <end position="245"/>
    </location>
</feature>
<organism evidence="3 4">
    <name type="scientific">Coralloluteibacterium thermophilum</name>
    <dbReference type="NCBI Taxonomy" id="2707049"/>
    <lineage>
        <taxon>Bacteria</taxon>
        <taxon>Pseudomonadati</taxon>
        <taxon>Pseudomonadota</taxon>
        <taxon>Gammaproteobacteria</taxon>
        <taxon>Lysobacterales</taxon>
        <taxon>Lysobacteraceae</taxon>
        <taxon>Coralloluteibacterium</taxon>
    </lineage>
</organism>
<dbReference type="RefSeq" id="WP_024889524.1">
    <property type="nucleotide sequence ID" value="NZ_JBHSGG010000043.1"/>
</dbReference>
<keyword evidence="2" id="KW-0732">Signal</keyword>
<name>A0ABV9NRF8_9GAMM</name>
<evidence type="ECO:0000313" key="3">
    <source>
        <dbReference type="EMBL" id="MFC4729478.1"/>
    </source>
</evidence>
<gene>
    <name evidence="3" type="ORF">ACFO3Q_15015</name>
</gene>
<keyword evidence="4" id="KW-1185">Reference proteome</keyword>
<accession>A0ABV9NRF8</accession>